<name>A0A914QMF6_9BILA</name>
<evidence type="ECO:0000313" key="1">
    <source>
        <dbReference type="Proteomes" id="UP000887578"/>
    </source>
</evidence>
<organism evidence="1 2">
    <name type="scientific">Panagrolaimus davidi</name>
    <dbReference type="NCBI Taxonomy" id="227884"/>
    <lineage>
        <taxon>Eukaryota</taxon>
        <taxon>Metazoa</taxon>
        <taxon>Ecdysozoa</taxon>
        <taxon>Nematoda</taxon>
        <taxon>Chromadorea</taxon>
        <taxon>Rhabditida</taxon>
        <taxon>Tylenchina</taxon>
        <taxon>Panagrolaimomorpha</taxon>
        <taxon>Panagrolaimoidea</taxon>
        <taxon>Panagrolaimidae</taxon>
        <taxon>Panagrolaimus</taxon>
    </lineage>
</organism>
<accession>A0A914QMF6</accession>
<protein>
    <submittedName>
        <fullName evidence="2">Uncharacterized protein</fullName>
    </submittedName>
</protein>
<evidence type="ECO:0000313" key="2">
    <source>
        <dbReference type="WBParaSite" id="PDA_v2.g4464.t1"/>
    </source>
</evidence>
<keyword evidence="1" id="KW-1185">Reference proteome</keyword>
<dbReference type="AlphaFoldDB" id="A0A914QMF6"/>
<dbReference type="WBParaSite" id="PDA_v2.g4464.t1">
    <property type="protein sequence ID" value="PDA_v2.g4464.t1"/>
    <property type="gene ID" value="PDA_v2.g4464"/>
</dbReference>
<sequence length="78" mass="9082">MSDLHNSFMAIYRKWAELKTKLSKTAKEKAGEKQWKELSNDIVRIKLQMTTWRSDIEKHKADRSILGFFANSASAVCY</sequence>
<proteinExistence type="predicted"/>
<dbReference type="Proteomes" id="UP000887578">
    <property type="component" value="Unplaced"/>
</dbReference>
<reference evidence="2" key="1">
    <citation type="submission" date="2022-11" db="UniProtKB">
        <authorList>
            <consortium name="WormBaseParasite"/>
        </authorList>
    </citation>
    <scope>IDENTIFICATION</scope>
</reference>